<dbReference type="Proteomes" id="UP001385951">
    <property type="component" value="Unassembled WGS sequence"/>
</dbReference>
<proteinExistence type="predicted"/>
<feature type="compositionally biased region" description="Polar residues" evidence="1">
    <location>
        <begin position="130"/>
        <end position="140"/>
    </location>
</feature>
<comment type="caution">
    <text evidence="2">The sequence shown here is derived from an EMBL/GenBank/DDBJ whole genome shotgun (WGS) entry which is preliminary data.</text>
</comment>
<sequence length="265" mass="28427">MWDAILFLIFCCGRRRERRHAEPNERTHLLIQPSDDILPTTNPVVDHQKLRDRLGTIVRSKEGKMVNVNNPLPFNLHNKSLHGQLDASSSRSGRSLSRQRSPSRMAADVPSNGDISDYDSPIGDQDDAPSLQTSRSTTSLHPGDASYLPPDADPENGVRRPILNARIVRGVPGFTVGGGRVGRSTTRGRTGRFGDDRIQPLTSSQDIGNCNGAAATEPSLDAGTSILSGPKSGDEEAAPGSDLATPIAPLSRFADAAKISRSFGD</sequence>
<feature type="region of interest" description="Disordered" evidence="1">
    <location>
        <begin position="67"/>
        <end position="158"/>
    </location>
</feature>
<dbReference type="AlphaFoldDB" id="A0AAW0GFJ4"/>
<evidence type="ECO:0000256" key="1">
    <source>
        <dbReference type="SAM" id="MobiDB-lite"/>
    </source>
</evidence>
<name>A0AAW0GFJ4_9APHY</name>
<organism evidence="2 3">
    <name type="scientific">Cerrena zonata</name>
    <dbReference type="NCBI Taxonomy" id="2478898"/>
    <lineage>
        <taxon>Eukaryota</taxon>
        <taxon>Fungi</taxon>
        <taxon>Dikarya</taxon>
        <taxon>Basidiomycota</taxon>
        <taxon>Agaricomycotina</taxon>
        <taxon>Agaricomycetes</taxon>
        <taxon>Polyporales</taxon>
        <taxon>Cerrenaceae</taxon>
        <taxon>Cerrena</taxon>
    </lineage>
</organism>
<evidence type="ECO:0000313" key="3">
    <source>
        <dbReference type="Proteomes" id="UP001385951"/>
    </source>
</evidence>
<reference evidence="2 3" key="1">
    <citation type="submission" date="2022-09" db="EMBL/GenBank/DDBJ databases">
        <authorList>
            <person name="Palmer J.M."/>
        </authorList>
    </citation>
    <scope>NUCLEOTIDE SEQUENCE [LARGE SCALE GENOMIC DNA]</scope>
    <source>
        <strain evidence="2 3">DSM 7382</strain>
    </source>
</reference>
<accession>A0AAW0GFJ4</accession>
<evidence type="ECO:0000313" key="2">
    <source>
        <dbReference type="EMBL" id="KAK7692151.1"/>
    </source>
</evidence>
<keyword evidence="3" id="KW-1185">Reference proteome</keyword>
<feature type="compositionally biased region" description="Low complexity" evidence="1">
    <location>
        <begin position="88"/>
        <end position="104"/>
    </location>
</feature>
<gene>
    <name evidence="2" type="ORF">QCA50_003770</name>
</gene>
<protein>
    <submittedName>
        <fullName evidence="2">Uncharacterized protein</fullName>
    </submittedName>
</protein>
<feature type="region of interest" description="Disordered" evidence="1">
    <location>
        <begin position="177"/>
        <end position="245"/>
    </location>
</feature>
<dbReference type="EMBL" id="JASBNA010000004">
    <property type="protein sequence ID" value="KAK7692151.1"/>
    <property type="molecule type" value="Genomic_DNA"/>
</dbReference>